<evidence type="ECO:0000256" key="10">
    <source>
        <dbReference type="ARBA" id="ARBA00023098"/>
    </source>
</evidence>
<keyword evidence="3" id="KW-0444">Lipid biosynthesis</keyword>
<dbReference type="RefSeq" id="WP_092355968.1">
    <property type="nucleotide sequence ID" value="NZ_CAJTPY010000033.1"/>
</dbReference>
<dbReference type="GeneID" id="78289242"/>
<keyword evidence="7 14" id="KW-0418">Kinase</keyword>
<keyword evidence="4" id="KW-0808">Transferase</keyword>
<evidence type="ECO:0000259" key="13">
    <source>
        <dbReference type="PROSITE" id="PS50146"/>
    </source>
</evidence>
<evidence type="ECO:0000256" key="1">
    <source>
        <dbReference type="ARBA" id="ARBA00001946"/>
    </source>
</evidence>
<name>A0A1I0H009_9FIRM</name>
<dbReference type="Proteomes" id="UP000198558">
    <property type="component" value="Unassembled WGS sequence"/>
</dbReference>
<evidence type="ECO:0000256" key="12">
    <source>
        <dbReference type="ARBA" id="ARBA00023264"/>
    </source>
</evidence>
<organism evidence="14 15">
    <name type="scientific">Thomasclavelia cocleata</name>
    <dbReference type="NCBI Taxonomy" id="69824"/>
    <lineage>
        <taxon>Bacteria</taxon>
        <taxon>Bacillati</taxon>
        <taxon>Bacillota</taxon>
        <taxon>Erysipelotrichia</taxon>
        <taxon>Erysipelotrichales</taxon>
        <taxon>Coprobacillaceae</taxon>
        <taxon>Thomasclavelia</taxon>
    </lineage>
</organism>
<dbReference type="GO" id="GO:0004143">
    <property type="term" value="F:ATP-dependent diacylglycerol kinase activity"/>
    <property type="evidence" value="ECO:0007669"/>
    <property type="project" value="TreeGrafter"/>
</dbReference>
<evidence type="ECO:0000313" key="15">
    <source>
        <dbReference type="Proteomes" id="UP000198558"/>
    </source>
</evidence>
<reference evidence="15" key="1">
    <citation type="submission" date="2016-10" db="EMBL/GenBank/DDBJ databases">
        <authorList>
            <person name="Varghese N."/>
            <person name="Submissions S."/>
        </authorList>
    </citation>
    <scope>NUCLEOTIDE SEQUENCE [LARGE SCALE GENOMIC DNA]</scope>
    <source>
        <strain evidence="15">DSM 1551</strain>
    </source>
</reference>
<evidence type="ECO:0000256" key="9">
    <source>
        <dbReference type="ARBA" id="ARBA00022842"/>
    </source>
</evidence>
<protein>
    <submittedName>
        <fullName evidence="14">Diacylglycerol kinase (ATP)</fullName>
    </submittedName>
</protein>
<evidence type="ECO:0000256" key="11">
    <source>
        <dbReference type="ARBA" id="ARBA00023209"/>
    </source>
</evidence>
<evidence type="ECO:0000256" key="6">
    <source>
        <dbReference type="ARBA" id="ARBA00022741"/>
    </source>
</evidence>
<dbReference type="OrthoDB" id="142078at2"/>
<keyword evidence="11" id="KW-0594">Phospholipid biosynthesis</keyword>
<dbReference type="Pfam" id="PF19279">
    <property type="entry name" value="YegS_C"/>
    <property type="match status" value="1"/>
</dbReference>
<dbReference type="GO" id="GO:0005524">
    <property type="term" value="F:ATP binding"/>
    <property type="evidence" value="ECO:0007669"/>
    <property type="project" value="UniProtKB-KW"/>
</dbReference>
<keyword evidence="10" id="KW-0443">Lipid metabolism</keyword>
<comment type="cofactor">
    <cofactor evidence="1">
        <name>Mg(2+)</name>
        <dbReference type="ChEBI" id="CHEBI:18420"/>
    </cofactor>
</comment>
<accession>A0A1I0H009</accession>
<evidence type="ECO:0000256" key="4">
    <source>
        <dbReference type="ARBA" id="ARBA00022679"/>
    </source>
</evidence>
<dbReference type="Gene3D" id="3.40.50.10330">
    <property type="entry name" value="Probable inorganic polyphosphate/atp-NAD kinase, domain 1"/>
    <property type="match status" value="1"/>
</dbReference>
<evidence type="ECO:0000256" key="5">
    <source>
        <dbReference type="ARBA" id="ARBA00022723"/>
    </source>
</evidence>
<keyword evidence="15" id="KW-1185">Reference proteome</keyword>
<dbReference type="PANTHER" id="PTHR12358:SF106">
    <property type="entry name" value="LIPID KINASE YEGS"/>
    <property type="match status" value="1"/>
</dbReference>
<keyword evidence="9" id="KW-0460">Magnesium</keyword>
<dbReference type="NCBIfam" id="TIGR00147">
    <property type="entry name" value="YegS/Rv2252/BmrU family lipid kinase"/>
    <property type="match status" value="1"/>
</dbReference>
<dbReference type="PANTHER" id="PTHR12358">
    <property type="entry name" value="SPHINGOSINE KINASE"/>
    <property type="match status" value="1"/>
</dbReference>
<dbReference type="Pfam" id="PF00781">
    <property type="entry name" value="DAGK_cat"/>
    <property type="match status" value="1"/>
</dbReference>
<dbReference type="GO" id="GO:0005886">
    <property type="term" value="C:plasma membrane"/>
    <property type="evidence" value="ECO:0007669"/>
    <property type="project" value="TreeGrafter"/>
</dbReference>
<dbReference type="GO" id="GO:0008654">
    <property type="term" value="P:phospholipid biosynthetic process"/>
    <property type="evidence" value="ECO:0007669"/>
    <property type="project" value="UniProtKB-KW"/>
</dbReference>
<sequence>MKRCLFIVNPSAGQRSIQNNLDKLIGQLILKQLVNHVDIFYTSKKDDGYYKVLKCDEKNYDFITVVGGDGTINEVVSGMVESHKTIPLCILAAGTVNDFANYLNLPTETNAVCDLINNFHTVCCDVGKIDNRYFMNVAAGGMFSDVSFSVSKTDKKRLGPLAYYLNGLANLPSQLNTNIDLKIILDDVNVIEESAKMFMITNTNRVGGFENIIPLADIQDGLLDLIIIKKCSVTDLVALSKDYLLKKHARSPFIAYFQAKKIEIYSKQDVIIDIDGEQGSLLPVTIEVVNKTINILIP</sequence>
<evidence type="ECO:0000313" key="14">
    <source>
        <dbReference type="EMBL" id="SET76816.1"/>
    </source>
</evidence>
<dbReference type="InterPro" id="IPR005218">
    <property type="entry name" value="Diacylglycerol/lipid_kinase"/>
</dbReference>
<evidence type="ECO:0000256" key="8">
    <source>
        <dbReference type="ARBA" id="ARBA00022840"/>
    </source>
</evidence>
<dbReference type="InterPro" id="IPR050187">
    <property type="entry name" value="Lipid_Phosphate_FormReg"/>
</dbReference>
<keyword evidence="6" id="KW-0547">Nucleotide-binding</keyword>
<dbReference type="InterPro" id="IPR017438">
    <property type="entry name" value="ATP-NAD_kinase_N"/>
</dbReference>
<dbReference type="Gene3D" id="2.60.200.40">
    <property type="match status" value="1"/>
</dbReference>
<dbReference type="InterPro" id="IPR045540">
    <property type="entry name" value="YegS/DAGK_C"/>
</dbReference>
<proteinExistence type="inferred from homology"/>
<gene>
    <name evidence="14" type="ORF">SAMN04489758_1397</name>
</gene>
<dbReference type="AlphaFoldDB" id="A0A1I0H009"/>
<dbReference type="EMBL" id="FOIN01000039">
    <property type="protein sequence ID" value="SET76816.1"/>
    <property type="molecule type" value="Genomic_DNA"/>
</dbReference>
<dbReference type="SUPFAM" id="SSF111331">
    <property type="entry name" value="NAD kinase/diacylglycerol kinase-like"/>
    <property type="match status" value="1"/>
</dbReference>
<evidence type="ECO:0000256" key="3">
    <source>
        <dbReference type="ARBA" id="ARBA00022516"/>
    </source>
</evidence>
<comment type="similarity">
    <text evidence="2">Belongs to the diacylglycerol/lipid kinase family.</text>
</comment>
<dbReference type="PROSITE" id="PS50146">
    <property type="entry name" value="DAGK"/>
    <property type="match status" value="1"/>
</dbReference>
<keyword evidence="5" id="KW-0479">Metal-binding</keyword>
<evidence type="ECO:0000256" key="7">
    <source>
        <dbReference type="ARBA" id="ARBA00022777"/>
    </source>
</evidence>
<dbReference type="SMART" id="SM00046">
    <property type="entry name" value="DAGKc"/>
    <property type="match status" value="1"/>
</dbReference>
<keyword evidence="8" id="KW-0067">ATP-binding</keyword>
<keyword evidence="12" id="KW-1208">Phospholipid metabolism</keyword>
<dbReference type="InterPro" id="IPR001206">
    <property type="entry name" value="Diacylglycerol_kinase_cat_dom"/>
</dbReference>
<dbReference type="InterPro" id="IPR016064">
    <property type="entry name" value="NAD/diacylglycerol_kinase_sf"/>
</dbReference>
<evidence type="ECO:0000256" key="2">
    <source>
        <dbReference type="ARBA" id="ARBA00005983"/>
    </source>
</evidence>
<dbReference type="GO" id="GO:0046872">
    <property type="term" value="F:metal ion binding"/>
    <property type="evidence" value="ECO:0007669"/>
    <property type="project" value="UniProtKB-KW"/>
</dbReference>
<feature type="domain" description="DAGKc" evidence="13">
    <location>
        <begin position="1"/>
        <end position="133"/>
    </location>
</feature>